<dbReference type="EMBL" id="MU003705">
    <property type="protein sequence ID" value="KAF2807536.1"/>
    <property type="molecule type" value="Genomic_DNA"/>
</dbReference>
<dbReference type="Pfam" id="PF08450">
    <property type="entry name" value="SGL"/>
    <property type="match status" value="1"/>
</dbReference>
<dbReference type="Proteomes" id="UP000504636">
    <property type="component" value="Unplaced"/>
</dbReference>
<evidence type="ECO:0000259" key="1">
    <source>
        <dbReference type="Pfam" id="PF08450"/>
    </source>
</evidence>
<organism evidence="2">
    <name type="scientific">Mytilinidion resinicola</name>
    <dbReference type="NCBI Taxonomy" id="574789"/>
    <lineage>
        <taxon>Eukaryota</taxon>
        <taxon>Fungi</taxon>
        <taxon>Dikarya</taxon>
        <taxon>Ascomycota</taxon>
        <taxon>Pezizomycotina</taxon>
        <taxon>Dothideomycetes</taxon>
        <taxon>Pleosporomycetidae</taxon>
        <taxon>Mytilinidiales</taxon>
        <taxon>Mytilinidiaceae</taxon>
        <taxon>Mytilinidion</taxon>
    </lineage>
</organism>
<proteinExistence type="predicted"/>
<dbReference type="InterPro" id="IPR052988">
    <property type="entry name" value="Oryzine_lactonohydrolase"/>
</dbReference>
<name>A0A6A6YFD0_9PEZI</name>
<dbReference type="SUPFAM" id="SSF63829">
    <property type="entry name" value="Calcium-dependent phosphotriesterase"/>
    <property type="match status" value="1"/>
</dbReference>
<dbReference type="PANTHER" id="PTHR47064">
    <property type="entry name" value="PUTATIVE (AFU_ORTHOLOGUE AFUA_1G08990)-RELATED"/>
    <property type="match status" value="1"/>
</dbReference>
<reference evidence="4" key="2">
    <citation type="submission" date="2020-04" db="EMBL/GenBank/DDBJ databases">
        <authorList>
            <consortium name="NCBI Genome Project"/>
        </authorList>
    </citation>
    <scope>NUCLEOTIDE SEQUENCE</scope>
    <source>
        <strain evidence="4">CBS 304.34</strain>
    </source>
</reference>
<keyword evidence="3" id="KW-1185">Reference proteome</keyword>
<dbReference type="InterPro" id="IPR013658">
    <property type="entry name" value="SGL"/>
</dbReference>
<dbReference type="InterPro" id="IPR011042">
    <property type="entry name" value="6-blade_b-propeller_TolB-like"/>
</dbReference>
<sequence>MLRVELWVWNLWQSQSHNNTVRSWAWLSYENLSFAVLPGKFNRSVFDAPAKAEVSDERLAVLNEKLNSTDFVVYDEKFFDIVGPQAKVEHVQALAFRSHEAPCMVPGTNDLFFVEWGPSGNNTDGVHDWQYLLNTKTNELRKITTSPPTINVHGCVPFNGFIYVVTDGGPDETGYLAKIDPKTWKRTTLINHYYEEPFGGFNDLAIDPDSNFYLTDSRSGWGKGIVPFTPPQNPSTYFVNGTTMRPKLLQTTTGNANGVAISPDGRTLYLPDTGVSQYYPVKKNPYGARELWAYDFATASSGAKCPTLTNKRLLNNPITYFYDGIRVSNEGWIFCGAGHGVDIIDPETGLALGSIRVGGGKNVAVSLAFGFHEFWIVGQGGVWHVSGIKPALTTK</sequence>
<evidence type="ECO:0000313" key="2">
    <source>
        <dbReference type="EMBL" id="KAF2807536.1"/>
    </source>
</evidence>
<dbReference type="GeneID" id="54463904"/>
<dbReference type="PANTHER" id="PTHR47064:SF2">
    <property type="entry name" value="SMP-30_GLUCONOLACTONASE_LRE-LIKE REGION DOMAIN-CONTAINING PROTEIN-RELATED"/>
    <property type="match status" value="1"/>
</dbReference>
<accession>A0A6A6YFD0</accession>
<reference evidence="2 4" key="1">
    <citation type="journal article" date="2020" name="Stud. Mycol.">
        <title>101 Dothideomycetes genomes: a test case for predicting lifestyles and emergence of pathogens.</title>
        <authorList>
            <person name="Haridas S."/>
            <person name="Albert R."/>
            <person name="Binder M."/>
            <person name="Bloem J."/>
            <person name="Labutti K."/>
            <person name="Salamov A."/>
            <person name="Andreopoulos B."/>
            <person name="Baker S."/>
            <person name="Barry K."/>
            <person name="Bills G."/>
            <person name="Bluhm B."/>
            <person name="Cannon C."/>
            <person name="Castanera R."/>
            <person name="Culley D."/>
            <person name="Daum C."/>
            <person name="Ezra D."/>
            <person name="Gonzalez J."/>
            <person name="Henrissat B."/>
            <person name="Kuo A."/>
            <person name="Liang C."/>
            <person name="Lipzen A."/>
            <person name="Lutzoni F."/>
            <person name="Magnuson J."/>
            <person name="Mondo S."/>
            <person name="Nolan M."/>
            <person name="Ohm R."/>
            <person name="Pangilinan J."/>
            <person name="Park H.-J."/>
            <person name="Ramirez L."/>
            <person name="Alfaro M."/>
            <person name="Sun H."/>
            <person name="Tritt A."/>
            <person name="Yoshinaga Y."/>
            <person name="Zwiers L.-H."/>
            <person name="Turgeon B."/>
            <person name="Goodwin S."/>
            <person name="Spatafora J."/>
            <person name="Crous P."/>
            <person name="Grigoriev I."/>
        </authorList>
    </citation>
    <scope>NUCLEOTIDE SEQUENCE</scope>
    <source>
        <strain evidence="2 4">CBS 304.34</strain>
    </source>
</reference>
<dbReference type="AlphaFoldDB" id="A0A6A6YFD0"/>
<feature type="domain" description="SMP-30/Gluconolactonase/LRE-like region" evidence="1">
    <location>
        <begin position="179"/>
        <end position="370"/>
    </location>
</feature>
<gene>
    <name evidence="2 4" type="ORF">BDZ99DRAFT_489805</name>
</gene>
<dbReference type="RefSeq" id="XP_033574500.1">
    <property type="nucleotide sequence ID" value="XM_033723011.1"/>
</dbReference>
<dbReference type="Gene3D" id="2.120.10.30">
    <property type="entry name" value="TolB, C-terminal domain"/>
    <property type="match status" value="1"/>
</dbReference>
<evidence type="ECO:0000313" key="4">
    <source>
        <dbReference type="RefSeq" id="XP_033574500.1"/>
    </source>
</evidence>
<evidence type="ECO:0000313" key="3">
    <source>
        <dbReference type="Proteomes" id="UP000504636"/>
    </source>
</evidence>
<protein>
    <submittedName>
        <fullName evidence="2 4">NHL repeat-containing protein</fullName>
    </submittedName>
</protein>
<reference evidence="4" key="3">
    <citation type="submission" date="2025-04" db="UniProtKB">
        <authorList>
            <consortium name="RefSeq"/>
        </authorList>
    </citation>
    <scope>IDENTIFICATION</scope>
    <source>
        <strain evidence="4">CBS 304.34</strain>
    </source>
</reference>
<dbReference type="OrthoDB" id="423498at2759"/>